<gene>
    <name evidence="2" type="ORF">L207DRAFT_467185</name>
</gene>
<feature type="region of interest" description="Disordered" evidence="1">
    <location>
        <begin position="1"/>
        <end position="81"/>
    </location>
</feature>
<evidence type="ECO:0000313" key="3">
    <source>
        <dbReference type="Proteomes" id="UP000235786"/>
    </source>
</evidence>
<dbReference type="Proteomes" id="UP000235786">
    <property type="component" value="Unassembled WGS sequence"/>
</dbReference>
<organism evidence="2 3">
    <name type="scientific">Hyaloscypha variabilis (strain UAMH 11265 / GT02V1 / F)</name>
    <name type="common">Meliniomyces variabilis</name>
    <dbReference type="NCBI Taxonomy" id="1149755"/>
    <lineage>
        <taxon>Eukaryota</taxon>
        <taxon>Fungi</taxon>
        <taxon>Dikarya</taxon>
        <taxon>Ascomycota</taxon>
        <taxon>Pezizomycotina</taxon>
        <taxon>Leotiomycetes</taxon>
        <taxon>Helotiales</taxon>
        <taxon>Hyaloscyphaceae</taxon>
        <taxon>Hyaloscypha</taxon>
        <taxon>Hyaloscypha variabilis</taxon>
    </lineage>
</organism>
<dbReference type="AlphaFoldDB" id="A0A2J6R7P2"/>
<reference evidence="2 3" key="1">
    <citation type="submission" date="2016-04" db="EMBL/GenBank/DDBJ databases">
        <title>A degradative enzymes factory behind the ericoid mycorrhizal symbiosis.</title>
        <authorList>
            <consortium name="DOE Joint Genome Institute"/>
            <person name="Martino E."/>
            <person name="Morin E."/>
            <person name="Grelet G."/>
            <person name="Kuo A."/>
            <person name="Kohler A."/>
            <person name="Daghino S."/>
            <person name="Barry K."/>
            <person name="Choi C."/>
            <person name="Cichocki N."/>
            <person name="Clum A."/>
            <person name="Copeland A."/>
            <person name="Hainaut M."/>
            <person name="Haridas S."/>
            <person name="Labutti K."/>
            <person name="Lindquist E."/>
            <person name="Lipzen A."/>
            <person name="Khouja H.-R."/>
            <person name="Murat C."/>
            <person name="Ohm R."/>
            <person name="Olson A."/>
            <person name="Spatafora J."/>
            <person name="Veneault-Fourrey C."/>
            <person name="Henrissat B."/>
            <person name="Grigoriev I."/>
            <person name="Martin F."/>
            <person name="Perotto S."/>
        </authorList>
    </citation>
    <scope>NUCLEOTIDE SEQUENCE [LARGE SCALE GENOMIC DNA]</scope>
    <source>
        <strain evidence="2 3">F</strain>
    </source>
</reference>
<name>A0A2J6R7P2_HYAVF</name>
<evidence type="ECO:0000256" key="1">
    <source>
        <dbReference type="SAM" id="MobiDB-lite"/>
    </source>
</evidence>
<accession>A0A2J6R7P2</accession>
<evidence type="ECO:0000313" key="2">
    <source>
        <dbReference type="EMBL" id="PMD34534.1"/>
    </source>
</evidence>
<dbReference type="EMBL" id="KZ613953">
    <property type="protein sequence ID" value="PMD34534.1"/>
    <property type="molecule type" value="Genomic_DNA"/>
</dbReference>
<proteinExistence type="predicted"/>
<feature type="compositionally biased region" description="Polar residues" evidence="1">
    <location>
        <begin position="1"/>
        <end position="11"/>
    </location>
</feature>
<sequence length="502" mass="57518">MDHQQQVQEAQNDIEDGEEVPPQYRPDGPSSSGSRDGRPVRKKHANDNSNVRTERPAVSSQGAKRKTEHTTPRAVRAETSPGFISTIRNTISFLSPNRQQQVEASANTEHQIDDIEEPGLHYEQERNSHKYAVELELKFQNILDNKEYEWSAREQDLQRQLSQLHQHAAARDRDYQAQLQNIQSEKVALEMKHNAFIRKHQEASFKQMESARWLPEDDTKVMGDLDRLKREMRTWSKAAAIKNISSLKVLVGAELGALMQKLEKVAVLENGDLPQSLVTTAKSSMLLLNALLAEDVYANFFRSPFFFLGHNINDNPANNVSEQVLMDIYRQAQSANQQESHIWRSQTLRMLMPPLRNDITDDEKTLRHTTEEAIARAADQRASKFLSSPASFLIENSGQPDILSKLKRLYKEAASHSYKLWTRRTEIKYYSLSDIKELAFDAESPYFEPDALMHYEDHEDQLKGVPVTVLVHPLLKVCGTDEGKDYDQERVWAKGVVWLDSK</sequence>
<protein>
    <submittedName>
        <fullName evidence="2">Uncharacterized protein</fullName>
    </submittedName>
</protein>
<keyword evidence="3" id="KW-1185">Reference proteome</keyword>
<dbReference type="OrthoDB" id="4156714at2759"/>
<feature type="compositionally biased region" description="Low complexity" evidence="1">
    <location>
        <begin position="25"/>
        <end position="34"/>
    </location>
</feature>